<dbReference type="InterPro" id="IPR051694">
    <property type="entry name" value="Immunoregulatory_rcpt-like"/>
</dbReference>
<dbReference type="PANTHER" id="PTHR15549:SF6">
    <property type="entry name" value="MID2 DOMAIN-CONTAINING PROTEIN"/>
    <property type="match status" value="1"/>
</dbReference>
<proteinExistence type="predicted"/>
<reference evidence="6" key="1">
    <citation type="submission" date="2020-05" db="EMBL/GenBank/DDBJ databases">
        <title>Mycena genomes resolve the evolution of fungal bioluminescence.</title>
        <authorList>
            <person name="Tsai I.J."/>
        </authorList>
    </citation>
    <scope>NUCLEOTIDE SEQUENCE</scope>
    <source>
        <strain evidence="6">110903Hualien_Pintung</strain>
    </source>
</reference>
<keyword evidence="2 5" id="KW-0812">Transmembrane</keyword>
<comment type="subcellular location">
    <subcellularLocation>
        <location evidence="1">Membrane</location>
        <topology evidence="1">Single-pass membrane protein</topology>
    </subcellularLocation>
</comment>
<evidence type="ECO:0000256" key="4">
    <source>
        <dbReference type="ARBA" id="ARBA00023136"/>
    </source>
</evidence>
<dbReference type="GO" id="GO:0071944">
    <property type="term" value="C:cell periphery"/>
    <property type="evidence" value="ECO:0007669"/>
    <property type="project" value="UniProtKB-ARBA"/>
</dbReference>
<dbReference type="EMBL" id="JACAZE010000002">
    <property type="protein sequence ID" value="KAF7320560.1"/>
    <property type="molecule type" value="Genomic_DNA"/>
</dbReference>
<dbReference type="PANTHER" id="PTHR15549">
    <property type="entry name" value="PAIRED IMMUNOGLOBULIN-LIKE TYPE 2 RECEPTOR"/>
    <property type="match status" value="1"/>
</dbReference>
<keyword evidence="3 5" id="KW-1133">Transmembrane helix</keyword>
<sequence>MAVNVIVDDRDPSIQYSTAPAWRTVDAKGAALGSQEQYNSTGSIPEEKDSSFTFNFIGTQIAVYATLTQTTLSLTGSIDNGAPQTATHPPENPALNQQQVFSFGQLTDGPHTLVITNTDSRVNQSSFDFDYLIYTASTREAEQRVFIDDADESIQYSDGWAAQSGNTTDSNFEHTSHQTTVSGSWAAITFDFLQGDSLSLYGSLTAPALGVQPVQVPLSTQVSLDGAADTKMVTASDPPSAGATATNSLLFRSEQLSAGSHSFNFTYEAGTPFNVDYFLVTPASVSPETSSSAGASDAASALTAGAASSTNAASVSPTSAKSSGPSIAAIAGAIAGAFVLLLILIGGLSCAWGFRRGRSSRAALSLLPRFTTDESPDVAPYSARGSIVPVPGPLNFGSEKVRRMAVNVIVDDRDPRIQYSTAPAWRTVNSKGAALGSQAQYNSTATIPEEKDSSFTFNFTGTQIAVYATLTQTTLSLTGSIDNGAPQTATHPPANPALNQQQVFSFGQLTDGPHTLVVTNADSRVNESSFDFDYIIYTTSTREADQRVFIDDADEGIQYSEGWAAQSGDATDSNFEHTSHQTTLSGSWTAITFDFLQGDILSLYGSLTAPALGVQPVQVPLSTQVSIDGAADTKMITASDPPSAGATATNTLLFRSEQLSPGSHSFNFTYEAGTPFNVDYFLVTPASVSQETSSSAGASDSDANGGASSVAAAASSTNAASVSPTSAKSSGPSIAAIAGAIAGAFVLLLLIMLGVVLCLRRRRKQREMNERADFVAATPSITQWAGKGATAYPAGGYRDSMMTLTNEHGVAPAIRVEDAEKGVGDLDGGRPKSRYLYYPDS</sequence>
<evidence type="ECO:0000313" key="7">
    <source>
        <dbReference type="Proteomes" id="UP000613580"/>
    </source>
</evidence>
<accession>A0A8H6TRT5</accession>
<keyword evidence="7" id="KW-1185">Reference proteome</keyword>
<evidence type="ECO:0000256" key="3">
    <source>
        <dbReference type="ARBA" id="ARBA00022989"/>
    </source>
</evidence>
<name>A0A8H6TRT5_MYCCL</name>
<dbReference type="Gene3D" id="2.60.120.260">
    <property type="entry name" value="Galactose-binding domain-like"/>
    <property type="match status" value="2"/>
</dbReference>
<dbReference type="Proteomes" id="UP000613580">
    <property type="component" value="Unassembled WGS sequence"/>
</dbReference>
<protein>
    <submittedName>
        <fullName evidence="6">Uncharacterized protein</fullName>
    </submittedName>
</protein>
<dbReference type="OrthoDB" id="3265734at2759"/>
<feature type="transmembrane region" description="Helical" evidence="5">
    <location>
        <begin position="327"/>
        <end position="354"/>
    </location>
</feature>
<gene>
    <name evidence="6" type="ORF">HMN09_00140000</name>
</gene>
<evidence type="ECO:0000256" key="5">
    <source>
        <dbReference type="SAM" id="Phobius"/>
    </source>
</evidence>
<evidence type="ECO:0000256" key="2">
    <source>
        <dbReference type="ARBA" id="ARBA00022692"/>
    </source>
</evidence>
<keyword evidence="4 5" id="KW-0472">Membrane</keyword>
<evidence type="ECO:0000313" key="6">
    <source>
        <dbReference type="EMBL" id="KAF7320560.1"/>
    </source>
</evidence>
<evidence type="ECO:0000256" key="1">
    <source>
        <dbReference type="ARBA" id="ARBA00004167"/>
    </source>
</evidence>
<dbReference type="AlphaFoldDB" id="A0A8H6TRT5"/>
<organism evidence="6 7">
    <name type="scientific">Mycena chlorophos</name>
    <name type="common">Agaric fungus</name>
    <name type="synonym">Agaricus chlorophos</name>
    <dbReference type="NCBI Taxonomy" id="658473"/>
    <lineage>
        <taxon>Eukaryota</taxon>
        <taxon>Fungi</taxon>
        <taxon>Dikarya</taxon>
        <taxon>Basidiomycota</taxon>
        <taxon>Agaricomycotina</taxon>
        <taxon>Agaricomycetes</taxon>
        <taxon>Agaricomycetidae</taxon>
        <taxon>Agaricales</taxon>
        <taxon>Marasmiineae</taxon>
        <taxon>Mycenaceae</taxon>
        <taxon>Mycena</taxon>
    </lineage>
</organism>
<feature type="transmembrane region" description="Helical" evidence="5">
    <location>
        <begin position="734"/>
        <end position="759"/>
    </location>
</feature>
<comment type="caution">
    <text evidence="6">The sequence shown here is derived from an EMBL/GenBank/DDBJ whole genome shotgun (WGS) entry which is preliminary data.</text>
</comment>
<dbReference type="GO" id="GO:0016020">
    <property type="term" value="C:membrane"/>
    <property type="evidence" value="ECO:0007669"/>
    <property type="project" value="UniProtKB-SubCell"/>
</dbReference>